<evidence type="ECO:0000313" key="3">
    <source>
        <dbReference type="Proteomes" id="UP000061665"/>
    </source>
</evidence>
<dbReference type="Proteomes" id="UP000061665">
    <property type="component" value="Unassembled WGS sequence"/>
</dbReference>
<name>A0AB73FSG7_9BURK</name>
<dbReference type="Gene3D" id="3.40.30.10">
    <property type="entry name" value="Glutaredoxin"/>
    <property type="match status" value="1"/>
</dbReference>
<dbReference type="RefSeq" id="WP_059724205.1">
    <property type="nucleotide sequence ID" value="NZ_LOYI01000048.1"/>
</dbReference>
<dbReference type="SUPFAM" id="SSF52833">
    <property type="entry name" value="Thioredoxin-like"/>
    <property type="match status" value="1"/>
</dbReference>
<dbReference type="EMBL" id="LOZE01000138">
    <property type="protein sequence ID" value="KVM19843.1"/>
    <property type="molecule type" value="Genomic_DNA"/>
</dbReference>
<protein>
    <submittedName>
        <fullName evidence="2">Thioredoxin</fullName>
    </submittedName>
</protein>
<dbReference type="AlphaFoldDB" id="A0AB73FSG7"/>
<evidence type="ECO:0000259" key="1">
    <source>
        <dbReference type="Pfam" id="PF13192"/>
    </source>
</evidence>
<sequence length="90" mass="9986">MSIKVEVFSTPGCRNCDRARDSLKAVAQSFGEDRVSWRDVNLLDELDYAVELGVLTPPSMAIDGELLFPKLPSAATLHAELARRLEREPT</sequence>
<dbReference type="InterPro" id="IPR012336">
    <property type="entry name" value="Thioredoxin-like_fold"/>
</dbReference>
<proteinExistence type="predicted"/>
<gene>
    <name evidence="2" type="ORF">WJ53_22220</name>
</gene>
<reference evidence="2 3" key="1">
    <citation type="submission" date="2015-11" db="EMBL/GenBank/DDBJ databases">
        <title>Expanding the genomic diversity of Burkholderia species for the development of highly accurate diagnostics.</title>
        <authorList>
            <person name="Sahl J."/>
            <person name="Keim P."/>
            <person name="Wagner D."/>
        </authorList>
    </citation>
    <scope>NUCLEOTIDE SEQUENCE [LARGE SCALE GENOMIC DNA]</scope>
    <source>
        <strain evidence="2 3">MSMB2058</strain>
    </source>
</reference>
<organism evidence="2 3">
    <name type="scientific">Burkholderia ubonensis</name>
    <dbReference type="NCBI Taxonomy" id="101571"/>
    <lineage>
        <taxon>Bacteria</taxon>
        <taxon>Pseudomonadati</taxon>
        <taxon>Pseudomonadota</taxon>
        <taxon>Betaproteobacteria</taxon>
        <taxon>Burkholderiales</taxon>
        <taxon>Burkholderiaceae</taxon>
        <taxon>Burkholderia</taxon>
        <taxon>Burkholderia cepacia complex</taxon>
    </lineage>
</organism>
<dbReference type="Pfam" id="PF13192">
    <property type="entry name" value="Thioredoxin_3"/>
    <property type="match status" value="1"/>
</dbReference>
<evidence type="ECO:0000313" key="2">
    <source>
        <dbReference type="EMBL" id="KVM19843.1"/>
    </source>
</evidence>
<comment type="caution">
    <text evidence="2">The sequence shown here is derived from an EMBL/GenBank/DDBJ whole genome shotgun (WGS) entry which is preliminary data.</text>
</comment>
<dbReference type="InterPro" id="IPR036249">
    <property type="entry name" value="Thioredoxin-like_sf"/>
</dbReference>
<feature type="domain" description="Thioredoxin-like fold" evidence="1">
    <location>
        <begin position="4"/>
        <end position="68"/>
    </location>
</feature>
<accession>A0AB73FSG7</accession>